<proteinExistence type="predicted"/>
<keyword evidence="3" id="KW-1185">Reference proteome</keyword>
<dbReference type="EMBL" id="FTMN01000002">
    <property type="protein sequence ID" value="SIQ13967.1"/>
    <property type="molecule type" value="Genomic_DNA"/>
</dbReference>
<dbReference type="Pfam" id="PF05119">
    <property type="entry name" value="Terminase_4"/>
    <property type="match status" value="1"/>
</dbReference>
<sequence length="160" mass="17114">MTRGRKPKPSSLKVIQGNAGKRKLNDAEPQAEALQQIPEAPVWLTELGTEAWDHLASWLVGSKILTATDLHNLEAFCSAYSRWRDAEEHYAKEGPVVEGATGGPVKNPAATVINESLKQMAMFGSALGLDPASRVRLAVPGSGEDDNPFAALLGKKRGGK</sequence>
<dbReference type="STRING" id="49186.SAMN05421647_102399"/>
<dbReference type="InterPro" id="IPR006448">
    <property type="entry name" value="Phage_term_ssu_P27"/>
</dbReference>
<dbReference type="NCBIfam" id="TIGR01558">
    <property type="entry name" value="sm_term_P27"/>
    <property type="match status" value="1"/>
</dbReference>
<dbReference type="Proteomes" id="UP000186895">
    <property type="component" value="Unassembled WGS sequence"/>
</dbReference>
<feature type="region of interest" description="Disordered" evidence="1">
    <location>
        <begin position="1"/>
        <end position="28"/>
    </location>
</feature>
<dbReference type="RefSeq" id="WP_076461841.1">
    <property type="nucleotide sequence ID" value="NZ_FTMN01000002.1"/>
</dbReference>
<evidence type="ECO:0000313" key="2">
    <source>
        <dbReference type="EMBL" id="SIQ13967.1"/>
    </source>
</evidence>
<name>A0A1N6QBJ7_9GAMM</name>
<protein>
    <submittedName>
        <fullName evidence="2">Phage terminase, small subunit, putative, P27 family</fullName>
    </submittedName>
</protein>
<feature type="region of interest" description="Disordered" evidence="1">
    <location>
        <begin position="141"/>
        <end position="160"/>
    </location>
</feature>
<reference evidence="2 3" key="1">
    <citation type="submission" date="2017-01" db="EMBL/GenBank/DDBJ databases">
        <authorList>
            <person name="Mah S.A."/>
            <person name="Swanson W.J."/>
            <person name="Moy G.W."/>
            <person name="Vacquier V.D."/>
        </authorList>
    </citation>
    <scope>NUCLEOTIDE SEQUENCE [LARGE SCALE GENOMIC DNA]</scope>
    <source>
        <strain evidence="2 3">DSM 7027</strain>
    </source>
</reference>
<evidence type="ECO:0000256" key="1">
    <source>
        <dbReference type="SAM" id="MobiDB-lite"/>
    </source>
</evidence>
<organism evidence="2 3">
    <name type="scientific">Marinobacterium stanieri</name>
    <dbReference type="NCBI Taxonomy" id="49186"/>
    <lineage>
        <taxon>Bacteria</taxon>
        <taxon>Pseudomonadati</taxon>
        <taxon>Pseudomonadota</taxon>
        <taxon>Gammaproteobacteria</taxon>
        <taxon>Oceanospirillales</taxon>
        <taxon>Oceanospirillaceae</taxon>
        <taxon>Marinobacterium</taxon>
    </lineage>
</organism>
<gene>
    <name evidence="2" type="ORF">SAMN05421647_102399</name>
</gene>
<evidence type="ECO:0000313" key="3">
    <source>
        <dbReference type="Proteomes" id="UP000186895"/>
    </source>
</evidence>
<dbReference type="AlphaFoldDB" id="A0A1N6QBJ7"/>
<accession>A0A1N6QBJ7</accession>